<reference evidence="2 3" key="1">
    <citation type="journal article" date="1995" name="DNA Res.">
        <title>Sequence analysis of the genome of the unicellular cyanobacterium Synechocystis sp. strain PCC6803. I. Sequence features in the 1 Mb region from map positions 64% to 92% of the genome.</title>
        <authorList>
            <person name="Kaneko T."/>
            <person name="Tanaka A."/>
            <person name="Sato S."/>
            <person name="Kotani H."/>
            <person name="Sazuka T."/>
            <person name="Miyajima N."/>
            <person name="Sugiura M."/>
            <person name="Tabata S."/>
        </authorList>
    </citation>
    <scope>NUCLEOTIDE SEQUENCE [LARGE SCALE GENOMIC DNA]</scope>
    <source>
        <strain evidence="3">ATCC 27184 / PCC 6803 / Kazusa</strain>
    </source>
</reference>
<keyword evidence="3" id="KW-1185">Reference proteome</keyword>
<dbReference type="EMBL" id="BA000022">
    <property type="protein sequence ID" value="BAA17755.1"/>
    <property type="molecule type" value="Genomic_DNA"/>
</dbReference>
<dbReference type="IntAct" id="P73708">
    <property type="interactions" value="1"/>
</dbReference>
<dbReference type="Pfam" id="PF14261">
    <property type="entry name" value="DUF4351"/>
    <property type="match status" value="1"/>
</dbReference>
<dbReference type="InParanoid" id="P73708"/>
<proteinExistence type="predicted"/>
<accession>P73708</accession>
<dbReference type="PaxDb" id="1148-1652836"/>
<gene>
    <name evidence="2" type="ordered locus">sll1691</name>
</gene>
<evidence type="ECO:0000313" key="2">
    <source>
        <dbReference type="EMBL" id="BAA17755.1"/>
    </source>
</evidence>
<dbReference type="PIR" id="S77197">
    <property type="entry name" value="S77197"/>
</dbReference>
<reference evidence="2 3" key="2">
    <citation type="journal article" date="1996" name="DNA Res.">
        <title>Sequence analysis of the genome of the unicellular cyanobacterium Synechocystis sp. strain PCC6803. II. Sequence determination of the entire genome and assignment of potential protein-coding regions.</title>
        <authorList>
            <person name="Kaneko T."/>
            <person name="Sato S."/>
            <person name="Kotani H."/>
            <person name="Tanaka A."/>
            <person name="Asamizu E."/>
            <person name="Nakamura Y."/>
            <person name="Miyajima N."/>
            <person name="Hirosawa M."/>
            <person name="Sugiura M."/>
            <person name="Sasamoto S."/>
            <person name="Kimura T."/>
            <person name="Hosouchi T."/>
            <person name="Matsuno A."/>
            <person name="Muraki A."/>
            <person name="Nakazaki N."/>
            <person name="Naruo K."/>
            <person name="Okumura S."/>
            <person name="Shimpo S."/>
            <person name="Takeuchi C."/>
            <person name="Wada T."/>
            <person name="Watanabe A."/>
            <person name="Yamada M."/>
            <person name="Yasuda M."/>
            <person name="Tabata S."/>
        </authorList>
    </citation>
    <scope>NUCLEOTIDE SEQUENCE [LARGE SCALE GENOMIC DNA]</scope>
    <source>
        <strain evidence="3">ATCC 27184 / PCC 6803 / Kazusa</strain>
    </source>
</reference>
<dbReference type="AlphaFoldDB" id="P73708"/>
<name>P73708_SYNY3</name>
<dbReference type="PhylomeDB" id="P73708"/>
<sequence>MEESVGVSLLANVARRVDIIEDRAERNNVAACLQLLAGINFEKSLINLYLREGVMRESVVYQSIVAESMRKGEQQGLERGLKLGLQRGEQRGESPLILRILTRRFGVLPNGLVERVRQLGTIQLESLGEALLDFEQLSEVEDWLGEIGHG</sequence>
<dbReference type="eggNOG" id="COG5464">
    <property type="taxonomic scope" value="Bacteria"/>
</dbReference>
<protein>
    <submittedName>
        <fullName evidence="2">Sll1691 protein</fullName>
    </submittedName>
</protein>
<dbReference type="STRING" id="1148.gene:10498622"/>
<dbReference type="PANTHER" id="PTHR35586:SF1">
    <property type="entry name" value="SLL1691 PROTEIN"/>
    <property type="match status" value="1"/>
</dbReference>
<dbReference type="Proteomes" id="UP000001425">
    <property type="component" value="Chromosome"/>
</dbReference>
<dbReference type="KEGG" id="syn:sll1691"/>
<dbReference type="PANTHER" id="PTHR35586">
    <property type="entry name" value="SLL1691 PROTEIN"/>
    <property type="match status" value="1"/>
</dbReference>
<feature type="domain" description="DUF4351" evidence="1">
    <location>
        <begin position="86"/>
        <end position="144"/>
    </location>
</feature>
<evidence type="ECO:0000313" key="3">
    <source>
        <dbReference type="Proteomes" id="UP000001425"/>
    </source>
</evidence>
<dbReference type="InterPro" id="IPR025587">
    <property type="entry name" value="DUF4351"/>
</dbReference>
<organism evidence="2 3">
    <name type="scientific">Synechocystis sp. (strain ATCC 27184 / PCC 6803 / Kazusa)</name>
    <dbReference type="NCBI Taxonomy" id="1111708"/>
    <lineage>
        <taxon>Bacteria</taxon>
        <taxon>Bacillati</taxon>
        <taxon>Cyanobacteriota</taxon>
        <taxon>Cyanophyceae</taxon>
        <taxon>Synechococcales</taxon>
        <taxon>Merismopediaceae</taxon>
        <taxon>Synechocystis</taxon>
    </lineage>
</organism>
<evidence type="ECO:0000259" key="1">
    <source>
        <dbReference type="Pfam" id="PF14261"/>
    </source>
</evidence>
<dbReference type="EnsemblBacteria" id="BAA17755">
    <property type="protein sequence ID" value="BAA17755"/>
    <property type="gene ID" value="BAA17755"/>
</dbReference>